<organism evidence="1 2">
    <name type="scientific">Coturnix japonica</name>
    <name type="common">Japanese quail</name>
    <name type="synonym">Coturnix coturnix japonica</name>
    <dbReference type="NCBI Taxonomy" id="93934"/>
    <lineage>
        <taxon>Eukaryota</taxon>
        <taxon>Metazoa</taxon>
        <taxon>Chordata</taxon>
        <taxon>Craniata</taxon>
        <taxon>Vertebrata</taxon>
        <taxon>Euteleostomi</taxon>
        <taxon>Archelosauria</taxon>
        <taxon>Archosauria</taxon>
        <taxon>Dinosauria</taxon>
        <taxon>Saurischia</taxon>
        <taxon>Theropoda</taxon>
        <taxon>Coelurosauria</taxon>
        <taxon>Aves</taxon>
        <taxon>Neognathae</taxon>
        <taxon>Galloanserae</taxon>
        <taxon>Galliformes</taxon>
        <taxon>Phasianidae</taxon>
        <taxon>Perdicinae</taxon>
        <taxon>Coturnix</taxon>
    </lineage>
</organism>
<dbReference type="Ensembl" id="ENSCJPT00005004068.1">
    <property type="protein sequence ID" value="ENSCJPP00005002249.1"/>
    <property type="gene ID" value="ENSCJPG00005002448.1"/>
</dbReference>
<accession>A0A8C2SQE5</accession>
<evidence type="ECO:0000313" key="1">
    <source>
        <dbReference type="Ensembl" id="ENSCJPP00005002249.1"/>
    </source>
</evidence>
<protein>
    <submittedName>
        <fullName evidence="1">Uncharacterized protein</fullName>
    </submittedName>
</protein>
<reference evidence="1" key="3">
    <citation type="submission" date="2025-09" db="UniProtKB">
        <authorList>
            <consortium name="Ensembl"/>
        </authorList>
    </citation>
    <scope>IDENTIFICATION</scope>
</reference>
<reference evidence="1" key="1">
    <citation type="submission" date="2015-11" db="EMBL/GenBank/DDBJ databases">
        <authorList>
            <consortium name="International Coturnix japonica Genome Analysis Consortium"/>
            <person name="Warren W."/>
            <person name="Burt D.W."/>
            <person name="Antin P.B."/>
            <person name="Lanford R."/>
            <person name="Gros J."/>
            <person name="Wilson R.K."/>
        </authorList>
    </citation>
    <scope>NUCLEOTIDE SEQUENCE [LARGE SCALE GENOMIC DNA]</scope>
</reference>
<sequence>MVPENRTSEAESLHLQAGNLRFRTTYILACIQMSFIPRADGVLEGYLIQSAAAVHSGRWWWGWRGHRRGICPKEQHFSSSLASS</sequence>
<name>A0A8C2SQE5_COTJA</name>
<dbReference type="Proteomes" id="UP000694412">
    <property type="component" value="Chromosome 5"/>
</dbReference>
<reference evidence="1" key="2">
    <citation type="submission" date="2025-08" db="UniProtKB">
        <authorList>
            <consortium name="Ensembl"/>
        </authorList>
    </citation>
    <scope>IDENTIFICATION</scope>
</reference>
<dbReference type="AlphaFoldDB" id="A0A8C2SQE5"/>
<evidence type="ECO:0000313" key="2">
    <source>
        <dbReference type="Proteomes" id="UP000694412"/>
    </source>
</evidence>
<proteinExistence type="predicted"/>
<keyword evidence="2" id="KW-1185">Reference proteome</keyword>